<evidence type="ECO:0000256" key="6">
    <source>
        <dbReference type="ARBA" id="ARBA00022840"/>
    </source>
</evidence>
<dbReference type="SUPFAM" id="SSF52047">
    <property type="entry name" value="RNI-like"/>
    <property type="match status" value="1"/>
</dbReference>
<dbReference type="SMART" id="SM00369">
    <property type="entry name" value="LRR_TYP"/>
    <property type="match status" value="2"/>
</dbReference>
<dbReference type="GO" id="GO:0006952">
    <property type="term" value="P:defense response"/>
    <property type="evidence" value="ECO:0007669"/>
    <property type="project" value="UniProtKB-KW"/>
</dbReference>
<dbReference type="InterPro" id="IPR042197">
    <property type="entry name" value="Apaf_helical"/>
</dbReference>
<reference evidence="10" key="1">
    <citation type="submission" date="2013-07" db="EMBL/GenBank/DDBJ databases">
        <title>The genome of Eucalyptus grandis.</title>
        <authorList>
            <person name="Schmutz J."/>
            <person name="Hayes R."/>
            <person name="Myburg A."/>
            <person name="Tuskan G."/>
            <person name="Grattapaglia D."/>
            <person name="Rokhsar D.S."/>
        </authorList>
    </citation>
    <scope>NUCLEOTIDE SEQUENCE</scope>
    <source>
        <tissue evidence="10">Leaf extractions</tissue>
    </source>
</reference>
<evidence type="ECO:0000256" key="4">
    <source>
        <dbReference type="ARBA" id="ARBA00022741"/>
    </source>
</evidence>
<dbReference type="Gene3D" id="3.80.10.10">
    <property type="entry name" value="Ribonuclease Inhibitor"/>
    <property type="match status" value="3"/>
</dbReference>
<sequence length="1190" mass="136232">MRSHPNTEDNFEVNRALKRKLELLYSKRNIARDELEFAASLSLKNPIMEVVNWLANVEKLRNDCPEAASKDCLPPHQQVEILMHEVEDLMRQGKGLFEVRETKVNKLLEDEMVEEAFKRNTTKILEHLVGNQISRLGIYGMGGVGKTTIMVHIHNRLLEEANYGNVLWITVSQDFNIERLQDAIWKELGLGILKEKDVRRRAAMLCNCSMERGKSTIIFDDVWERFDLKEVGIPVRADGIKLVLTTRSIEVCRHMQCQEMIKIEPLSHKEAESLFWEELNLEVALTLETKIIVKFIVNECVGLPLAIITMATSMRGVTDVFEWKDCLKKLRESDMGQTYMEKVVLKRLEFNYNRLGKHEVQQCFLSCALYPEDELIDKFELIEFFIDQGLFGQLETREEQYCRGRTILNKLANVCLLEDHGSDMKMHDLIRDMALHVMSAISIVKAGKGLKRIPYEEYWTDTLEKVSLMQNDIREFPLNMSPNCPKLSTFLLNKSLLCDVVPDSFFKQLWGLKVLNLSGCNLRELPNSISDLVHLTILSLGFCQELRCTPYLGKLRYLRKLDVFSCVKLEAIKGLEMLVNLTFLDIAYTRIKRLPKGTLKALLKLQYLSVQAVNEEDTIKLWALETLDCQFEDVDDFNKLVRVVSKQENNPRYYKLHICQERLRTCWDLSEEAQFGNRERSVHIKTRSHAIVSTGGESNGGGICILIPQDVQKLTASNCDGATNLSDIGPLENLEDLRVLKIYQCPKLKYLFGHGPIFSLPHLREIKINECKEMVGIIVVVTSPPPHQPLAFLSLEYISIFGCNKIKRVVESEGLPYFPNLRKIDVCYCENMEEIIGGPSPYMLVEEISLEWLHVHSCHNMRQIFPHELLLHFQNLQNIQVSDCKGMVEILSEARQGQEGSIMTPVNKTLSSFQSSISLPKLYSLSLHYLPQLKSICEVPTTCHSLEFLEVLRGGQDEEIINIHDSLAPTPAPPLFLSLRELSLSNCPKLKYLFGHGPKFFLPHLQYIRIDECEEMVGITSPPPQPPSAFPSLEVITIRKCDKMKRAVESEWLPHCPNLREIALIYCENMEEIFRGPPPYVSVEEISLEWLWVEECHNIRKLFSHEWMLHLQNLRTIDVTCCKGMVKMISGAGQGQEGSITTPVNNTPSFSQSSISLPKLNCLFLRNLLQLKSICEVPITCNSMEGLVVS</sequence>
<dbReference type="InterPro" id="IPR003591">
    <property type="entry name" value="Leu-rich_rpt_typical-subtyp"/>
</dbReference>
<dbReference type="PANTHER" id="PTHR33463">
    <property type="entry name" value="NB-ARC DOMAIN-CONTAINING PROTEIN-RELATED"/>
    <property type="match status" value="1"/>
</dbReference>
<dbReference type="AlphaFoldDB" id="A0A059CYX8"/>
<dbReference type="GO" id="GO:0005524">
    <property type="term" value="F:ATP binding"/>
    <property type="evidence" value="ECO:0007669"/>
    <property type="project" value="UniProtKB-KW"/>
</dbReference>
<dbReference type="Pfam" id="PF23247">
    <property type="entry name" value="LRR_RPS2"/>
    <property type="match status" value="1"/>
</dbReference>
<evidence type="ECO:0000259" key="8">
    <source>
        <dbReference type="Pfam" id="PF23247"/>
    </source>
</evidence>
<keyword evidence="3" id="KW-0677">Repeat</keyword>
<gene>
    <name evidence="10" type="ORF">EUGRSUZ_B00450</name>
</gene>
<protein>
    <submittedName>
        <fullName evidence="10">Uncharacterized protein</fullName>
    </submittedName>
</protein>
<dbReference type="Gene3D" id="1.10.8.430">
    <property type="entry name" value="Helical domain of apoptotic protease-activating factors"/>
    <property type="match status" value="1"/>
</dbReference>
<dbReference type="PANTHER" id="PTHR33463:SF179">
    <property type="entry name" value="NB-ARC DOMAIN-CONTAINING PROTEIN"/>
    <property type="match status" value="1"/>
</dbReference>
<accession>A0A059CYX8</accession>
<dbReference type="FunFam" id="3.40.50.300:FF:001091">
    <property type="entry name" value="Probable disease resistance protein At1g61300"/>
    <property type="match status" value="1"/>
</dbReference>
<evidence type="ECO:0000259" key="7">
    <source>
        <dbReference type="Pfam" id="PF00931"/>
    </source>
</evidence>
<evidence type="ECO:0000256" key="5">
    <source>
        <dbReference type="ARBA" id="ARBA00022821"/>
    </source>
</evidence>
<dbReference type="InterPro" id="IPR032675">
    <property type="entry name" value="LRR_dom_sf"/>
</dbReference>
<feature type="domain" description="Disease resistance protein At4g27190-like leucine-rich repeats" evidence="8">
    <location>
        <begin position="849"/>
        <end position="950"/>
    </location>
</feature>
<dbReference type="InterPro" id="IPR058922">
    <property type="entry name" value="WHD_DRP"/>
</dbReference>
<dbReference type="InterPro" id="IPR057135">
    <property type="entry name" value="At4g27190-like_LRR"/>
</dbReference>
<feature type="domain" description="Disease resistance protein winged helix" evidence="9">
    <location>
        <begin position="369"/>
        <end position="434"/>
    </location>
</feature>
<proteinExistence type="inferred from homology"/>
<keyword evidence="5" id="KW-0611">Plant defense</keyword>
<comment type="similarity">
    <text evidence="1">Belongs to the disease resistance NB-LRR family.</text>
</comment>
<dbReference type="Gene3D" id="1.10.10.10">
    <property type="entry name" value="Winged helix-like DNA-binding domain superfamily/Winged helix DNA-binding domain"/>
    <property type="match status" value="1"/>
</dbReference>
<dbReference type="EMBL" id="KK198754">
    <property type="protein sequence ID" value="KCW83552.1"/>
    <property type="molecule type" value="Genomic_DNA"/>
</dbReference>
<feature type="domain" description="NB-ARC" evidence="7">
    <location>
        <begin position="120"/>
        <end position="276"/>
    </location>
</feature>
<dbReference type="SUPFAM" id="SSF52058">
    <property type="entry name" value="L domain-like"/>
    <property type="match status" value="1"/>
</dbReference>
<dbReference type="InterPro" id="IPR027417">
    <property type="entry name" value="P-loop_NTPase"/>
</dbReference>
<dbReference type="Pfam" id="PF23559">
    <property type="entry name" value="WHD_DRP"/>
    <property type="match status" value="1"/>
</dbReference>
<dbReference type="InParanoid" id="A0A059CYX8"/>
<evidence type="ECO:0000313" key="10">
    <source>
        <dbReference type="EMBL" id="KCW83552.1"/>
    </source>
</evidence>
<dbReference type="SUPFAM" id="SSF52540">
    <property type="entry name" value="P-loop containing nucleoside triphosphate hydrolases"/>
    <property type="match status" value="1"/>
</dbReference>
<keyword evidence="2" id="KW-0433">Leucine-rich repeat</keyword>
<dbReference type="GO" id="GO:0043531">
    <property type="term" value="F:ADP binding"/>
    <property type="evidence" value="ECO:0007669"/>
    <property type="project" value="InterPro"/>
</dbReference>
<evidence type="ECO:0000256" key="1">
    <source>
        <dbReference type="ARBA" id="ARBA00008894"/>
    </source>
</evidence>
<dbReference type="InterPro" id="IPR050905">
    <property type="entry name" value="Plant_NBS-LRR"/>
</dbReference>
<keyword evidence="6" id="KW-0067">ATP-binding</keyword>
<dbReference type="Gramene" id="KCW83552">
    <property type="protein sequence ID" value="KCW83552"/>
    <property type="gene ID" value="EUGRSUZ_B00450"/>
</dbReference>
<dbReference type="PRINTS" id="PR00364">
    <property type="entry name" value="DISEASERSIST"/>
</dbReference>
<name>A0A059CYX8_EUCGR</name>
<evidence type="ECO:0000256" key="3">
    <source>
        <dbReference type="ARBA" id="ARBA00022737"/>
    </source>
</evidence>
<dbReference type="Pfam" id="PF00931">
    <property type="entry name" value="NB-ARC"/>
    <property type="match status" value="1"/>
</dbReference>
<evidence type="ECO:0000256" key="2">
    <source>
        <dbReference type="ARBA" id="ARBA00022614"/>
    </source>
</evidence>
<dbReference type="Gene3D" id="3.40.50.300">
    <property type="entry name" value="P-loop containing nucleotide triphosphate hydrolases"/>
    <property type="match status" value="1"/>
</dbReference>
<dbReference type="InterPro" id="IPR036388">
    <property type="entry name" value="WH-like_DNA-bd_sf"/>
</dbReference>
<dbReference type="eggNOG" id="KOG4658">
    <property type="taxonomic scope" value="Eukaryota"/>
</dbReference>
<dbReference type="InterPro" id="IPR002182">
    <property type="entry name" value="NB-ARC"/>
</dbReference>
<keyword evidence="4" id="KW-0547">Nucleotide-binding</keyword>
<evidence type="ECO:0000259" key="9">
    <source>
        <dbReference type="Pfam" id="PF23559"/>
    </source>
</evidence>
<organism evidence="10">
    <name type="scientific">Eucalyptus grandis</name>
    <name type="common">Flooded gum</name>
    <dbReference type="NCBI Taxonomy" id="71139"/>
    <lineage>
        <taxon>Eukaryota</taxon>
        <taxon>Viridiplantae</taxon>
        <taxon>Streptophyta</taxon>
        <taxon>Embryophyta</taxon>
        <taxon>Tracheophyta</taxon>
        <taxon>Spermatophyta</taxon>
        <taxon>Magnoliopsida</taxon>
        <taxon>eudicotyledons</taxon>
        <taxon>Gunneridae</taxon>
        <taxon>Pentapetalae</taxon>
        <taxon>rosids</taxon>
        <taxon>malvids</taxon>
        <taxon>Myrtales</taxon>
        <taxon>Myrtaceae</taxon>
        <taxon>Myrtoideae</taxon>
        <taxon>Eucalypteae</taxon>
        <taxon>Eucalyptus</taxon>
    </lineage>
</organism>